<feature type="non-terminal residue" evidence="6">
    <location>
        <position position="1"/>
    </location>
</feature>
<protein>
    <submittedName>
        <fullName evidence="6">Collagen alpha-3(VI) chain</fullName>
    </submittedName>
</protein>
<evidence type="ECO:0000256" key="1">
    <source>
        <dbReference type="ARBA" id="ARBA00022690"/>
    </source>
</evidence>
<dbReference type="SMART" id="SM00131">
    <property type="entry name" value="KU"/>
    <property type="match status" value="1"/>
</dbReference>
<keyword evidence="4" id="KW-0732">Signal</keyword>
<evidence type="ECO:0000259" key="5">
    <source>
        <dbReference type="PROSITE" id="PS50279"/>
    </source>
</evidence>
<name>A0A0X3PGW5_SCHSO</name>
<evidence type="ECO:0000256" key="4">
    <source>
        <dbReference type="SAM" id="SignalP"/>
    </source>
</evidence>
<dbReference type="PANTHER" id="PTHR10083">
    <property type="entry name" value="KUNITZ-TYPE PROTEASE INHIBITOR-RELATED"/>
    <property type="match status" value="1"/>
</dbReference>
<evidence type="ECO:0000256" key="2">
    <source>
        <dbReference type="ARBA" id="ARBA00022900"/>
    </source>
</evidence>
<dbReference type="PROSITE" id="PS00280">
    <property type="entry name" value="BPTI_KUNITZ_1"/>
    <property type="match status" value="1"/>
</dbReference>
<accession>A0A0X3PGW5</accession>
<dbReference type="PROSITE" id="PS50279">
    <property type="entry name" value="BPTI_KUNITZ_2"/>
    <property type="match status" value="1"/>
</dbReference>
<keyword evidence="6" id="KW-0176">Collagen</keyword>
<evidence type="ECO:0000313" key="6">
    <source>
        <dbReference type="EMBL" id="JAP51191.1"/>
    </source>
</evidence>
<dbReference type="InterPro" id="IPR020901">
    <property type="entry name" value="Prtase_inh_Kunz-CS"/>
</dbReference>
<dbReference type="PANTHER" id="PTHR10083:SF328">
    <property type="entry name" value="TISSUE FACTOR PATHWAY INHIBITOR"/>
    <property type="match status" value="1"/>
</dbReference>
<dbReference type="GO" id="GO:0005581">
    <property type="term" value="C:collagen trimer"/>
    <property type="evidence" value="ECO:0007669"/>
    <property type="project" value="UniProtKB-KW"/>
</dbReference>
<feature type="chain" id="PRO_5007051108" evidence="4">
    <location>
        <begin position="27"/>
        <end position="138"/>
    </location>
</feature>
<gene>
    <name evidence="6" type="primary">CO6A3</name>
    <name evidence="6" type="ORF">TR158659</name>
</gene>
<dbReference type="SUPFAM" id="SSF57362">
    <property type="entry name" value="BPTI-like"/>
    <property type="match status" value="1"/>
</dbReference>
<keyword evidence="1" id="KW-0646">Protease inhibitor</keyword>
<reference evidence="6" key="1">
    <citation type="submission" date="2016-01" db="EMBL/GenBank/DDBJ databases">
        <title>Reference transcriptome for the parasite Schistocephalus solidus: insights into the molecular evolution of parasitism.</title>
        <authorList>
            <person name="Hebert F.O."/>
            <person name="Grambauer S."/>
            <person name="Barber I."/>
            <person name="Landry C.R."/>
            <person name="Aubin-Horth N."/>
        </authorList>
    </citation>
    <scope>NUCLEOTIDE SEQUENCE</scope>
</reference>
<organism evidence="6">
    <name type="scientific">Schistocephalus solidus</name>
    <name type="common">Tapeworm</name>
    <dbReference type="NCBI Taxonomy" id="70667"/>
    <lineage>
        <taxon>Eukaryota</taxon>
        <taxon>Metazoa</taxon>
        <taxon>Spiralia</taxon>
        <taxon>Lophotrochozoa</taxon>
        <taxon>Platyhelminthes</taxon>
        <taxon>Cestoda</taxon>
        <taxon>Eucestoda</taxon>
        <taxon>Diphyllobothriidea</taxon>
        <taxon>Diphyllobothriidae</taxon>
        <taxon>Schistocephalus</taxon>
    </lineage>
</organism>
<proteinExistence type="predicted"/>
<keyword evidence="2" id="KW-0722">Serine protease inhibitor</keyword>
<dbReference type="InterPro" id="IPR050098">
    <property type="entry name" value="TFPI/VKTCI-like"/>
</dbReference>
<evidence type="ECO:0000256" key="3">
    <source>
        <dbReference type="ARBA" id="ARBA00023157"/>
    </source>
</evidence>
<feature type="signal peptide" evidence="4">
    <location>
        <begin position="1"/>
        <end position="26"/>
    </location>
</feature>
<keyword evidence="3" id="KW-1015">Disulfide bond</keyword>
<dbReference type="GO" id="GO:0004867">
    <property type="term" value="F:serine-type endopeptidase inhibitor activity"/>
    <property type="evidence" value="ECO:0007669"/>
    <property type="project" value="UniProtKB-KW"/>
</dbReference>
<dbReference type="InterPro" id="IPR002223">
    <property type="entry name" value="Kunitz_BPTI"/>
</dbReference>
<dbReference type="GO" id="GO:0005615">
    <property type="term" value="C:extracellular space"/>
    <property type="evidence" value="ECO:0007669"/>
    <property type="project" value="TreeGrafter"/>
</dbReference>
<dbReference type="Gene3D" id="4.10.410.10">
    <property type="entry name" value="Pancreatic trypsin inhibitor Kunitz domain"/>
    <property type="match status" value="1"/>
</dbReference>
<feature type="domain" description="BPTI/Kunitz inhibitor" evidence="5">
    <location>
        <begin position="35"/>
        <end position="85"/>
    </location>
</feature>
<dbReference type="EMBL" id="GEEE01012034">
    <property type="protein sequence ID" value="JAP51191.1"/>
    <property type="molecule type" value="Transcribed_RNA"/>
</dbReference>
<sequence length="138" mass="15568">ECDEKTKRLIKMLALVLLSLVALTCGCSVQHDPICRLQADSGPCKKYTSKYAYNNGVDRCIPFAYGGCGGNENRFNTKSECDEKTKICHEYNKAGEHMKSKPLVVSSRSSRKLSEKRFEGFYLKPMSEVHYKACVIKD</sequence>
<dbReference type="FunFam" id="4.10.410.10:FF:000020">
    <property type="entry name" value="Collagen, type VI, alpha 3"/>
    <property type="match status" value="1"/>
</dbReference>
<dbReference type="Pfam" id="PF00014">
    <property type="entry name" value="Kunitz_BPTI"/>
    <property type="match status" value="1"/>
</dbReference>
<dbReference type="InterPro" id="IPR036880">
    <property type="entry name" value="Kunitz_BPTI_sf"/>
</dbReference>
<dbReference type="AlphaFoldDB" id="A0A0X3PGW5"/>
<dbReference type="PRINTS" id="PR00759">
    <property type="entry name" value="BASICPTASE"/>
</dbReference>